<reference evidence="1 2" key="1">
    <citation type="submission" date="2016-10" db="EMBL/GenBank/DDBJ databases">
        <authorList>
            <person name="de Groot N.N."/>
        </authorList>
    </citation>
    <scope>NUCLEOTIDE SEQUENCE [LARGE SCALE GENOMIC DNA]</scope>
    <source>
        <strain evidence="1 2">DSM 43067</strain>
    </source>
</reference>
<dbReference type="STRING" id="1993.SAMN04489713_11676"/>
<sequence>MLSGGAEVATRGKSTPGAVCRLCDRPGYITSEDIVPTWLRKHIIRTYGPFPGGQAPRRIKTRICRSCNGGLGRRFENFAPQLLRPLVDGEDVTLTPDQQSFVGGWITKTSIMGNFAGANPSDWGFDLSRSILSVMMASGHPPVGTSVRIAYCDVWDPGERGGNIQTMLPGKKAPPHDFFAVTTLGYLAWEMVTGLANYIYPFMDQTDRMNSKLVRIWPPRKSAITLSRLNNSIDHGEKDALREAFMRAAKPGMPEPYIRKWVFGET</sequence>
<organism evidence="1 2">
    <name type="scientific">Actinomadura madurae</name>
    <dbReference type="NCBI Taxonomy" id="1993"/>
    <lineage>
        <taxon>Bacteria</taxon>
        <taxon>Bacillati</taxon>
        <taxon>Actinomycetota</taxon>
        <taxon>Actinomycetes</taxon>
        <taxon>Streptosporangiales</taxon>
        <taxon>Thermomonosporaceae</taxon>
        <taxon>Actinomadura</taxon>
    </lineage>
</organism>
<gene>
    <name evidence="1" type="ORF">SAMN04489713_11676</name>
</gene>
<dbReference type="InParanoid" id="A0A1I5S8J2"/>
<dbReference type="Proteomes" id="UP000183413">
    <property type="component" value="Unassembled WGS sequence"/>
</dbReference>
<keyword evidence="2" id="KW-1185">Reference proteome</keyword>
<evidence type="ECO:0000313" key="2">
    <source>
        <dbReference type="Proteomes" id="UP000183413"/>
    </source>
</evidence>
<dbReference type="AlphaFoldDB" id="A0A1I5S8J2"/>
<protein>
    <submittedName>
        <fullName evidence="1">Uncharacterized protein</fullName>
    </submittedName>
</protein>
<evidence type="ECO:0000313" key="1">
    <source>
        <dbReference type="EMBL" id="SFP67045.1"/>
    </source>
</evidence>
<accession>A0A1I5S8J2</accession>
<dbReference type="EMBL" id="FOVH01000016">
    <property type="protein sequence ID" value="SFP67045.1"/>
    <property type="molecule type" value="Genomic_DNA"/>
</dbReference>
<proteinExistence type="predicted"/>
<name>A0A1I5S8J2_9ACTN</name>